<gene>
    <name evidence="1" type="ORF">IX38_12630</name>
</gene>
<dbReference type="STRING" id="421531.IX38_12630"/>
<dbReference type="EMBL" id="JPRO01000010">
    <property type="protein sequence ID" value="KFF02810.1"/>
    <property type="molecule type" value="Genomic_DNA"/>
</dbReference>
<name>A0A085ZEE6_9FLAO</name>
<comment type="caution">
    <text evidence="1">The sequence shown here is derived from an EMBL/GenBank/DDBJ whole genome shotgun (WGS) entry which is preliminary data.</text>
</comment>
<accession>A0A085ZEE6</accession>
<dbReference type="AlphaFoldDB" id="A0A085ZEE6"/>
<evidence type="ECO:0000313" key="2">
    <source>
        <dbReference type="Proteomes" id="UP000028703"/>
    </source>
</evidence>
<reference evidence="1 2" key="1">
    <citation type="submission" date="2014-07" db="EMBL/GenBank/DDBJ databases">
        <title>Genome of Chryseobacterium luteum DSM 18605.</title>
        <authorList>
            <person name="Stropko S.J."/>
            <person name="Pipes S.E."/>
            <person name="Newman J.D."/>
        </authorList>
    </citation>
    <scope>NUCLEOTIDE SEQUENCE [LARGE SCALE GENOMIC DNA]</scope>
    <source>
        <strain evidence="1 2">DSM 18605</strain>
    </source>
</reference>
<dbReference type="Proteomes" id="UP000028703">
    <property type="component" value="Unassembled WGS sequence"/>
</dbReference>
<organism evidence="1 2">
    <name type="scientific">Chryseobacterium luteum</name>
    <dbReference type="NCBI Taxonomy" id="421531"/>
    <lineage>
        <taxon>Bacteria</taxon>
        <taxon>Pseudomonadati</taxon>
        <taxon>Bacteroidota</taxon>
        <taxon>Flavobacteriia</taxon>
        <taxon>Flavobacteriales</taxon>
        <taxon>Weeksellaceae</taxon>
        <taxon>Chryseobacterium group</taxon>
        <taxon>Chryseobacterium</taxon>
    </lineage>
</organism>
<protein>
    <submittedName>
        <fullName evidence="1">Uncharacterized protein</fullName>
    </submittedName>
</protein>
<sequence>MLLNFASYSEFEIRLCKESLGNDTLCFIPLRNEQWDEPDIKYSTQVNENFEKNKINEII</sequence>
<evidence type="ECO:0000313" key="1">
    <source>
        <dbReference type="EMBL" id="KFF02810.1"/>
    </source>
</evidence>
<keyword evidence="2" id="KW-1185">Reference proteome</keyword>
<proteinExistence type="predicted"/>